<feature type="chain" id="PRO_5035261396" evidence="1">
    <location>
        <begin position="21"/>
        <end position="133"/>
    </location>
</feature>
<comment type="caution">
    <text evidence="2">The sequence shown here is derived from an EMBL/GenBank/DDBJ whole genome shotgun (WGS) entry which is preliminary data.</text>
</comment>
<dbReference type="Proteomes" id="UP000694050">
    <property type="component" value="Unassembled WGS sequence"/>
</dbReference>
<dbReference type="EMBL" id="JAELUQ010000005">
    <property type="protein sequence ID" value="KAG7414345.1"/>
    <property type="molecule type" value="Genomic_DNA"/>
</dbReference>
<organism evidence="2 3">
    <name type="scientific">Fusarium oxysporum f. sp. rapae</name>
    <dbReference type="NCBI Taxonomy" id="485398"/>
    <lineage>
        <taxon>Eukaryota</taxon>
        <taxon>Fungi</taxon>
        <taxon>Dikarya</taxon>
        <taxon>Ascomycota</taxon>
        <taxon>Pezizomycotina</taxon>
        <taxon>Sordariomycetes</taxon>
        <taxon>Hypocreomycetidae</taxon>
        <taxon>Hypocreales</taxon>
        <taxon>Nectriaceae</taxon>
        <taxon>Fusarium</taxon>
        <taxon>Fusarium oxysporum species complex</taxon>
    </lineage>
</organism>
<accession>A0A8J5P9F7</accession>
<evidence type="ECO:0000256" key="1">
    <source>
        <dbReference type="SAM" id="SignalP"/>
    </source>
</evidence>
<keyword evidence="1" id="KW-0732">Signal</keyword>
<proteinExistence type="predicted"/>
<protein>
    <submittedName>
        <fullName evidence="2">Uncharacterized protein</fullName>
    </submittedName>
</protein>
<sequence>MHFTSITTVITAILAYTASAAPAPAKTAADNNLAVVVVGAIRGFGAEQTTTPVRVPFGKLTHFEHLPVTSLAVRGVMVSGDGLPVPDISKVRCRRYKDQYGLQLGSVEFKKGKNADISTNDVDFAWVLCRVEE</sequence>
<gene>
    <name evidence="2" type="ORF">Forpe1208_v007021</name>
</gene>
<reference evidence="2" key="1">
    <citation type="submission" date="2021-04" db="EMBL/GenBank/DDBJ databases">
        <title>First draft genome resource for Brassicaceae pathogens Fusarium oxysporum f. sp. raphani and Fusarium oxysporum f. sp. rapae.</title>
        <authorList>
            <person name="Asai S."/>
        </authorList>
    </citation>
    <scope>NUCLEOTIDE SEQUENCE</scope>
    <source>
        <strain evidence="2">Tf1208</strain>
    </source>
</reference>
<name>A0A8J5P9F7_FUSOX</name>
<feature type="signal peptide" evidence="1">
    <location>
        <begin position="1"/>
        <end position="20"/>
    </location>
</feature>
<dbReference type="AlphaFoldDB" id="A0A8J5P9F7"/>
<evidence type="ECO:0000313" key="2">
    <source>
        <dbReference type="EMBL" id="KAG7414345.1"/>
    </source>
</evidence>
<evidence type="ECO:0000313" key="3">
    <source>
        <dbReference type="Proteomes" id="UP000694050"/>
    </source>
</evidence>